<proteinExistence type="predicted"/>
<reference evidence="1 2" key="1">
    <citation type="journal article" date="2014" name="Agronomy (Basel)">
        <title>A Draft Genome Sequence for Ensete ventricosum, the Drought-Tolerant Tree Against Hunger.</title>
        <authorList>
            <person name="Harrison J."/>
            <person name="Moore K.A."/>
            <person name="Paszkiewicz K."/>
            <person name="Jones T."/>
            <person name="Grant M."/>
            <person name="Ambacheew D."/>
            <person name="Muzemil S."/>
            <person name="Studholme D.J."/>
        </authorList>
    </citation>
    <scope>NUCLEOTIDE SEQUENCE [LARGE SCALE GENOMIC DNA]</scope>
</reference>
<evidence type="ECO:0000313" key="1">
    <source>
        <dbReference type="EMBL" id="RRT47281.1"/>
    </source>
</evidence>
<dbReference type="EMBL" id="AMZH03014646">
    <property type="protein sequence ID" value="RRT47281.1"/>
    <property type="molecule type" value="Genomic_DNA"/>
</dbReference>
<evidence type="ECO:0000313" key="2">
    <source>
        <dbReference type="Proteomes" id="UP000287651"/>
    </source>
</evidence>
<sequence>RKKRMRRMFAISPSIPFVNADFPRDCSTRSSFASHPPLPSAGRYLRGCFGCLSAATFIIWGTFR</sequence>
<protein>
    <submittedName>
        <fullName evidence="1">Uncharacterized protein</fullName>
    </submittedName>
</protein>
<organism evidence="1 2">
    <name type="scientific">Ensete ventricosum</name>
    <name type="common">Abyssinian banana</name>
    <name type="synonym">Musa ensete</name>
    <dbReference type="NCBI Taxonomy" id="4639"/>
    <lineage>
        <taxon>Eukaryota</taxon>
        <taxon>Viridiplantae</taxon>
        <taxon>Streptophyta</taxon>
        <taxon>Embryophyta</taxon>
        <taxon>Tracheophyta</taxon>
        <taxon>Spermatophyta</taxon>
        <taxon>Magnoliopsida</taxon>
        <taxon>Liliopsida</taxon>
        <taxon>Zingiberales</taxon>
        <taxon>Musaceae</taxon>
        <taxon>Ensete</taxon>
    </lineage>
</organism>
<comment type="caution">
    <text evidence="1">The sequence shown here is derived from an EMBL/GenBank/DDBJ whole genome shotgun (WGS) entry which is preliminary data.</text>
</comment>
<dbReference type="Proteomes" id="UP000287651">
    <property type="component" value="Unassembled WGS sequence"/>
</dbReference>
<gene>
    <name evidence="1" type="ORF">B296_00050755</name>
</gene>
<dbReference type="AlphaFoldDB" id="A0A426Y6X8"/>
<accession>A0A426Y6X8</accession>
<name>A0A426Y6X8_ENSVE</name>
<feature type="non-terminal residue" evidence="1">
    <location>
        <position position="1"/>
    </location>
</feature>